<comment type="caution">
    <text evidence="3">The sequence shown here is derived from an EMBL/GenBank/DDBJ whole genome shotgun (WGS) entry which is preliminary data.</text>
</comment>
<dbReference type="Proteomes" id="UP001597301">
    <property type="component" value="Unassembled WGS sequence"/>
</dbReference>
<name>A0ABW4KPS9_9BACI</name>
<organism evidence="3 4">
    <name type="scientific">Siminovitchia sediminis</name>
    <dbReference type="NCBI Taxonomy" id="1274353"/>
    <lineage>
        <taxon>Bacteria</taxon>
        <taxon>Bacillati</taxon>
        <taxon>Bacillota</taxon>
        <taxon>Bacilli</taxon>
        <taxon>Bacillales</taxon>
        <taxon>Bacillaceae</taxon>
        <taxon>Siminovitchia</taxon>
    </lineage>
</organism>
<gene>
    <name evidence="3" type="ORF">ACFSCZ_16170</name>
</gene>
<dbReference type="InterPro" id="IPR015995">
    <property type="entry name" value="MlrC_N"/>
</dbReference>
<dbReference type="InterPro" id="IPR010799">
    <property type="entry name" value="MlrC_C"/>
</dbReference>
<evidence type="ECO:0000259" key="1">
    <source>
        <dbReference type="Pfam" id="PF07171"/>
    </source>
</evidence>
<feature type="domain" description="Microcystin LR degradation protein MlrC N-terminal" evidence="2">
    <location>
        <begin position="6"/>
        <end position="297"/>
    </location>
</feature>
<feature type="domain" description="Microcystin LR degradation protein MlrC C-terminal" evidence="1">
    <location>
        <begin position="307"/>
        <end position="477"/>
    </location>
</feature>
<dbReference type="InterPro" id="IPR009197">
    <property type="entry name" value="MlrC"/>
</dbReference>
<keyword evidence="4" id="KW-1185">Reference proteome</keyword>
<reference evidence="4" key="1">
    <citation type="journal article" date="2019" name="Int. J. Syst. Evol. Microbiol.">
        <title>The Global Catalogue of Microorganisms (GCM) 10K type strain sequencing project: providing services to taxonomists for standard genome sequencing and annotation.</title>
        <authorList>
            <consortium name="The Broad Institute Genomics Platform"/>
            <consortium name="The Broad Institute Genome Sequencing Center for Infectious Disease"/>
            <person name="Wu L."/>
            <person name="Ma J."/>
        </authorList>
    </citation>
    <scope>NUCLEOTIDE SEQUENCE [LARGE SCALE GENOMIC DNA]</scope>
    <source>
        <strain evidence="4">CGMCC 1.12295</strain>
    </source>
</reference>
<dbReference type="EMBL" id="JBHUEO010000063">
    <property type="protein sequence ID" value="MFD1708253.1"/>
    <property type="molecule type" value="Genomic_DNA"/>
</dbReference>
<proteinExistence type="predicted"/>
<dbReference type="RefSeq" id="WP_380775326.1">
    <property type="nucleotide sequence ID" value="NZ_JBHUEO010000063.1"/>
</dbReference>
<dbReference type="Pfam" id="PF07171">
    <property type="entry name" value="MlrC_C"/>
    <property type="match status" value="1"/>
</dbReference>
<protein>
    <submittedName>
        <fullName evidence="3">M81 family metallopeptidase</fullName>
    </submittedName>
</protein>
<evidence type="ECO:0000313" key="4">
    <source>
        <dbReference type="Proteomes" id="UP001597301"/>
    </source>
</evidence>
<accession>A0ABW4KPS9</accession>
<evidence type="ECO:0000313" key="3">
    <source>
        <dbReference type="EMBL" id="MFD1708253.1"/>
    </source>
</evidence>
<dbReference type="PIRSF" id="PIRSF012702">
    <property type="entry name" value="UCP012702"/>
    <property type="match status" value="1"/>
</dbReference>
<sequence length="499" mass="55211">MEKKLRVAIGSFWHETSSFSSEYTSLEEFKTWVLDEKEQVLEGSRGVRTCSGNIGGYVDYVEEKGWDVVPLIAAGAIPSGPIRKEAYEYIKNVMINNLKGQELDGVLLHLHGAAVVEGLDDCEGDLLTAVREEVGEETPVLVVFDPHGNISDLSVEKADAIFAYNTQPHEDSYEREQEACQLLEQIVSGRVKTTCVRMQPPILLPALRTETESGPMKKLMDRAYKWEENENVINVSPFAGFYGSDKKEAGPSFIVVTNNDTELAEKIARDMVEFMWEIKEEFFIEPTPLEEAIEKAMSEGGLWAFIDECDDPCGAGPGDGTYILQAVLDAKVPSGGVSAIHDPKVVERAYQAGVGGVVTGKLGAWRDNLHGEPVDLNAKVVKLTDEKLPYAYYGGDPQDVGRIAVIDQNGILIVVTELKADTENLNVFEILGIDVRDLNIIILKGLGHAYKKAFKDLPKGYITPESIGITNPDVRKIGEFKNIRRPVYPLDKNVALRYK</sequence>
<evidence type="ECO:0000259" key="2">
    <source>
        <dbReference type="Pfam" id="PF07364"/>
    </source>
</evidence>
<dbReference type="Pfam" id="PF07364">
    <property type="entry name" value="DUF1485"/>
    <property type="match status" value="1"/>
</dbReference>